<organism evidence="2 3">
    <name type="scientific">Variovorax ginsengisoli</name>
    <dbReference type="NCBI Taxonomy" id="363844"/>
    <lineage>
        <taxon>Bacteria</taxon>
        <taxon>Pseudomonadati</taxon>
        <taxon>Pseudomonadota</taxon>
        <taxon>Betaproteobacteria</taxon>
        <taxon>Burkholderiales</taxon>
        <taxon>Comamonadaceae</taxon>
        <taxon>Variovorax</taxon>
    </lineage>
</organism>
<evidence type="ECO:0000313" key="3">
    <source>
        <dbReference type="Proteomes" id="UP001169027"/>
    </source>
</evidence>
<keyword evidence="3" id="KW-1185">Reference proteome</keyword>
<gene>
    <name evidence="2" type="ORF">Q2T77_09510</name>
</gene>
<sequence length="120" mass="12448">MNSVLRSTVGALLAGGAMLGALSAQAQSNAPNCEDPRVDRTACYREKAAAQEAKRQGQLNSPGGYDQNALARCQRQPASAREACEKRVLGTGNTTISGSVQGGGKLRRTEVPVPAPAPKN</sequence>
<proteinExistence type="predicted"/>
<dbReference type="RefSeq" id="WP_301807282.1">
    <property type="nucleotide sequence ID" value="NZ_JAUJZH010000005.1"/>
</dbReference>
<dbReference type="Proteomes" id="UP001169027">
    <property type="component" value="Unassembled WGS sequence"/>
</dbReference>
<evidence type="ECO:0000313" key="2">
    <source>
        <dbReference type="EMBL" id="MDO1532523.1"/>
    </source>
</evidence>
<dbReference type="EMBL" id="JAUKVY010000005">
    <property type="protein sequence ID" value="MDO1532523.1"/>
    <property type="molecule type" value="Genomic_DNA"/>
</dbReference>
<reference evidence="2" key="1">
    <citation type="submission" date="2023-06" db="EMBL/GenBank/DDBJ databases">
        <authorList>
            <person name="Jiang Y."/>
            <person name="Liu Q."/>
        </authorList>
    </citation>
    <scope>NUCLEOTIDE SEQUENCE</scope>
    <source>
        <strain evidence="2">CGMCC 1.12090</strain>
    </source>
</reference>
<feature type="region of interest" description="Disordered" evidence="1">
    <location>
        <begin position="86"/>
        <end position="120"/>
    </location>
</feature>
<accession>A0ABT8S139</accession>
<comment type="caution">
    <text evidence="2">The sequence shown here is derived from an EMBL/GenBank/DDBJ whole genome shotgun (WGS) entry which is preliminary data.</text>
</comment>
<evidence type="ECO:0008006" key="4">
    <source>
        <dbReference type="Google" id="ProtNLM"/>
    </source>
</evidence>
<evidence type="ECO:0000256" key="1">
    <source>
        <dbReference type="SAM" id="MobiDB-lite"/>
    </source>
</evidence>
<protein>
    <recommendedName>
        <fullName evidence="4">Secreted protein</fullName>
    </recommendedName>
</protein>
<name>A0ABT8S139_9BURK</name>